<proteinExistence type="inferred from homology"/>
<keyword evidence="2" id="KW-0805">Transcription regulation</keyword>
<dbReference type="GO" id="GO:0006352">
    <property type="term" value="P:DNA-templated transcription initiation"/>
    <property type="evidence" value="ECO:0007669"/>
    <property type="project" value="InterPro"/>
</dbReference>
<protein>
    <submittedName>
        <fullName evidence="7">Uncharacterized protein</fullName>
    </submittedName>
</protein>
<keyword evidence="3" id="KW-0731">Sigma factor</keyword>
<dbReference type="NCBIfam" id="TIGR02937">
    <property type="entry name" value="sigma70-ECF"/>
    <property type="match status" value="1"/>
</dbReference>
<dbReference type="PANTHER" id="PTHR43133:SF25">
    <property type="entry name" value="RNA POLYMERASE SIGMA FACTOR RFAY-RELATED"/>
    <property type="match status" value="1"/>
</dbReference>
<evidence type="ECO:0000313" key="7">
    <source>
        <dbReference type="EMBL" id="SNQ46692.1"/>
    </source>
</evidence>
<dbReference type="SUPFAM" id="SSF88659">
    <property type="entry name" value="Sigma3 and sigma4 domains of RNA polymerase sigma factors"/>
    <property type="match status" value="1"/>
</dbReference>
<dbReference type="Pfam" id="PF08281">
    <property type="entry name" value="Sigma70_r4_2"/>
    <property type="match status" value="1"/>
</dbReference>
<dbReference type="SUPFAM" id="SSF88946">
    <property type="entry name" value="Sigma2 domain of RNA polymerase sigma factors"/>
    <property type="match status" value="1"/>
</dbReference>
<evidence type="ECO:0000256" key="3">
    <source>
        <dbReference type="ARBA" id="ARBA00023082"/>
    </source>
</evidence>
<evidence type="ECO:0000313" key="8">
    <source>
        <dbReference type="Proteomes" id="UP000234331"/>
    </source>
</evidence>
<dbReference type="InterPro" id="IPR013249">
    <property type="entry name" value="RNA_pol_sigma70_r4_t2"/>
</dbReference>
<organism evidence="7 8">
    <name type="scientific">Frankia canadensis</name>
    <dbReference type="NCBI Taxonomy" id="1836972"/>
    <lineage>
        <taxon>Bacteria</taxon>
        <taxon>Bacillati</taxon>
        <taxon>Actinomycetota</taxon>
        <taxon>Actinomycetes</taxon>
        <taxon>Frankiales</taxon>
        <taxon>Frankiaceae</taxon>
        <taxon>Frankia</taxon>
    </lineage>
</organism>
<evidence type="ECO:0000256" key="2">
    <source>
        <dbReference type="ARBA" id="ARBA00023015"/>
    </source>
</evidence>
<dbReference type="Gene3D" id="1.10.10.10">
    <property type="entry name" value="Winged helix-like DNA-binding domain superfamily/Winged helix DNA-binding domain"/>
    <property type="match status" value="1"/>
</dbReference>
<dbReference type="Proteomes" id="UP000234331">
    <property type="component" value="Unassembled WGS sequence"/>
</dbReference>
<accession>A0A2I2KM09</accession>
<dbReference type="Pfam" id="PF04542">
    <property type="entry name" value="Sigma70_r2"/>
    <property type="match status" value="1"/>
</dbReference>
<dbReference type="CDD" id="cd06171">
    <property type="entry name" value="Sigma70_r4"/>
    <property type="match status" value="1"/>
</dbReference>
<dbReference type="InterPro" id="IPR014284">
    <property type="entry name" value="RNA_pol_sigma-70_dom"/>
</dbReference>
<dbReference type="GO" id="GO:0016987">
    <property type="term" value="F:sigma factor activity"/>
    <property type="evidence" value="ECO:0007669"/>
    <property type="project" value="UniProtKB-KW"/>
</dbReference>
<evidence type="ECO:0000256" key="1">
    <source>
        <dbReference type="ARBA" id="ARBA00010641"/>
    </source>
</evidence>
<reference evidence="7 8" key="1">
    <citation type="submission" date="2017-06" db="EMBL/GenBank/DDBJ databases">
        <authorList>
            <person name="Kim H.J."/>
            <person name="Triplett B.A."/>
        </authorList>
    </citation>
    <scope>NUCLEOTIDE SEQUENCE [LARGE SCALE GENOMIC DNA]</scope>
    <source>
        <strain evidence="7">FRACA_ARgP5</strain>
    </source>
</reference>
<dbReference type="InterPro" id="IPR013324">
    <property type="entry name" value="RNA_pol_sigma_r3/r4-like"/>
</dbReference>
<dbReference type="InterPro" id="IPR039425">
    <property type="entry name" value="RNA_pol_sigma-70-like"/>
</dbReference>
<dbReference type="EMBL" id="FZMO01000058">
    <property type="protein sequence ID" value="SNQ46692.1"/>
    <property type="molecule type" value="Genomic_DNA"/>
</dbReference>
<dbReference type="PANTHER" id="PTHR43133">
    <property type="entry name" value="RNA POLYMERASE ECF-TYPE SIGMA FACTO"/>
    <property type="match status" value="1"/>
</dbReference>
<dbReference type="InterPro" id="IPR007627">
    <property type="entry name" value="RNA_pol_sigma70_r2"/>
</dbReference>
<sequence>MASSTGERSDSGGWRAAVSPPAARRKAIIWDAPGPGTGCRRADIMWHEAAMTDESASDEALLARAAQGDGAAFGQLFRAHADAVYSYCFHHLGTWSTAEDATSIVFLEAWRCRAKAVAVSGSLRPWLFGVATNVMRNQQRSARRYDAALYRLPPPRAEPDHADRVANQLDDERQMRQLINELMKLSRGIREAFILVTLEELSYAETAVALGIRIGTVRSRVARARAHLKRIDTSTEDSSSFIEVAESSIHRSEGMVTRDA</sequence>
<dbReference type="GO" id="GO:0003677">
    <property type="term" value="F:DNA binding"/>
    <property type="evidence" value="ECO:0007669"/>
    <property type="project" value="InterPro"/>
</dbReference>
<dbReference type="AlphaFoldDB" id="A0A2I2KM09"/>
<evidence type="ECO:0000259" key="6">
    <source>
        <dbReference type="Pfam" id="PF08281"/>
    </source>
</evidence>
<gene>
    <name evidence="7" type="ORF">FRACA_1500002</name>
</gene>
<feature type="domain" description="RNA polymerase sigma factor 70 region 4 type 2" evidence="6">
    <location>
        <begin position="176"/>
        <end position="228"/>
    </location>
</feature>
<evidence type="ECO:0000256" key="4">
    <source>
        <dbReference type="ARBA" id="ARBA00023163"/>
    </source>
</evidence>
<dbReference type="InterPro" id="IPR036388">
    <property type="entry name" value="WH-like_DNA-bd_sf"/>
</dbReference>
<name>A0A2I2KM09_9ACTN</name>
<evidence type="ECO:0000259" key="5">
    <source>
        <dbReference type="Pfam" id="PF04542"/>
    </source>
</evidence>
<dbReference type="InterPro" id="IPR013325">
    <property type="entry name" value="RNA_pol_sigma_r2"/>
</dbReference>
<comment type="similarity">
    <text evidence="1">Belongs to the sigma-70 factor family. ECF subfamily.</text>
</comment>
<keyword evidence="8" id="KW-1185">Reference proteome</keyword>
<feature type="domain" description="RNA polymerase sigma-70 region 2" evidence="5">
    <location>
        <begin position="76"/>
        <end position="144"/>
    </location>
</feature>
<keyword evidence="4" id="KW-0804">Transcription</keyword>
<dbReference type="Gene3D" id="1.10.1740.10">
    <property type="match status" value="1"/>
</dbReference>